<evidence type="ECO:0000256" key="1">
    <source>
        <dbReference type="SAM" id="Coils"/>
    </source>
</evidence>
<keyword evidence="1" id="KW-0175">Coiled coil</keyword>
<name>A0A812MDH7_9DINO</name>
<dbReference type="Proteomes" id="UP000601435">
    <property type="component" value="Unassembled WGS sequence"/>
</dbReference>
<feature type="compositionally biased region" description="Basic residues" evidence="2">
    <location>
        <begin position="570"/>
        <end position="581"/>
    </location>
</feature>
<gene>
    <name evidence="3" type="ORF">SNEC2469_LOCUS6200</name>
</gene>
<dbReference type="EMBL" id="CAJNJA010010993">
    <property type="protein sequence ID" value="CAE7265209.1"/>
    <property type="molecule type" value="Genomic_DNA"/>
</dbReference>
<feature type="region of interest" description="Disordered" evidence="2">
    <location>
        <begin position="570"/>
        <end position="607"/>
    </location>
</feature>
<evidence type="ECO:0008006" key="5">
    <source>
        <dbReference type="Google" id="ProtNLM"/>
    </source>
</evidence>
<proteinExistence type="predicted"/>
<evidence type="ECO:0000313" key="4">
    <source>
        <dbReference type="Proteomes" id="UP000601435"/>
    </source>
</evidence>
<dbReference type="OrthoDB" id="445358at2759"/>
<reference evidence="3" key="1">
    <citation type="submission" date="2021-02" db="EMBL/GenBank/DDBJ databases">
        <authorList>
            <person name="Dougan E. K."/>
            <person name="Rhodes N."/>
            <person name="Thang M."/>
            <person name="Chan C."/>
        </authorList>
    </citation>
    <scope>NUCLEOTIDE SEQUENCE</scope>
</reference>
<sequence>MVRPRGEPPGATPPRPRGSDSLPQPEMLRNSSVRGSKIEASLFQNLRAVQVSFALCRKGHGVLEACVQKGSGRRLRDSTRGLHAPKCAMPQTKAKFLVDLTAVPAGWPLATVIDAFARLADCGPDRALQAVSRRLVELWASQPAEAEAWLSRCRGRFAKELAGKATRQEELGEALLRHGAAEYGEYPGWCGWRFSEAGFQREEPCGSAAERGRWAVVYLQFSRTRTRCRELAERLAAAESQETARKRQKLEEETERRRLEAELQKAQEEECRELRNRLAAAEAEVSGKTAELQAAQSESAKCKEQCEELATRAAAAESAVAKMRQELLEVQASQGESGQPVAKAVLRDRCEQLQQQLAKAQGQMQVCWEEKGMQKQRIRELEHQLFEATQRNSFLPSGATVARQLGDGSDSSVLSNASWFTVSRGTVKPHCFMTDAVFKRRSYGADSFLMGRDLQKGSQVVAGDDVTILEVAKTPEICEASEVVELRAGDAVLQVTSDHLVKTGEPDESVYRAAGQLQVGDHVMLDSGEAAALTSVATRRMDRQVLKIQFEPDLPVAVFSRPTCILSLGHKRKPPIRRGGRGAKVPRSADDGLDRASIPDTINDYMD</sequence>
<comment type="caution">
    <text evidence="3">The sequence shown here is derived from an EMBL/GenBank/DDBJ whole genome shotgun (WGS) entry which is preliminary data.</text>
</comment>
<dbReference type="AlphaFoldDB" id="A0A812MDH7"/>
<accession>A0A812MDH7</accession>
<organism evidence="3 4">
    <name type="scientific">Symbiodinium necroappetens</name>
    <dbReference type="NCBI Taxonomy" id="1628268"/>
    <lineage>
        <taxon>Eukaryota</taxon>
        <taxon>Sar</taxon>
        <taxon>Alveolata</taxon>
        <taxon>Dinophyceae</taxon>
        <taxon>Suessiales</taxon>
        <taxon>Symbiodiniaceae</taxon>
        <taxon>Symbiodinium</taxon>
    </lineage>
</organism>
<evidence type="ECO:0000256" key="2">
    <source>
        <dbReference type="SAM" id="MobiDB-lite"/>
    </source>
</evidence>
<protein>
    <recommendedName>
        <fullName evidence="5">Hint domain-containing protein</fullName>
    </recommendedName>
</protein>
<feature type="region of interest" description="Disordered" evidence="2">
    <location>
        <begin position="1"/>
        <end position="27"/>
    </location>
</feature>
<evidence type="ECO:0000313" key="3">
    <source>
        <dbReference type="EMBL" id="CAE7265209.1"/>
    </source>
</evidence>
<feature type="coiled-coil region" evidence="1">
    <location>
        <begin position="221"/>
        <end position="363"/>
    </location>
</feature>
<keyword evidence="4" id="KW-1185">Reference proteome</keyword>